<keyword evidence="3" id="KW-1185">Reference proteome</keyword>
<organism evidence="2 3">
    <name type="scientific">Myroides pelagicus</name>
    <dbReference type="NCBI Taxonomy" id="270914"/>
    <lineage>
        <taxon>Bacteria</taxon>
        <taxon>Pseudomonadati</taxon>
        <taxon>Bacteroidota</taxon>
        <taxon>Flavobacteriia</taxon>
        <taxon>Flavobacteriales</taxon>
        <taxon>Flavobacteriaceae</taxon>
        <taxon>Myroides</taxon>
    </lineage>
</organism>
<dbReference type="AlphaFoldDB" id="A0A7K1GPA0"/>
<dbReference type="Pfam" id="PF02541">
    <property type="entry name" value="Ppx-GppA"/>
    <property type="match status" value="1"/>
</dbReference>
<comment type="caution">
    <text evidence="2">The sequence shown here is derived from an EMBL/GenBank/DDBJ whole genome shotgun (WGS) entry which is preliminary data.</text>
</comment>
<dbReference type="InterPro" id="IPR050273">
    <property type="entry name" value="GppA/Ppx_hydrolase"/>
</dbReference>
<dbReference type="PANTHER" id="PTHR30005">
    <property type="entry name" value="EXOPOLYPHOSPHATASE"/>
    <property type="match status" value="1"/>
</dbReference>
<sequence length="303" mass="34209">MLKIKKYAAIDIGSNAMRLLITNIVEEKGKSTIFNKSSLIRVPVRLGQDSFTKGEISEESKLRMIDSMKAFYLLMKVNKVERYMACATSAMREADNGQQIVEQIFEEAGIKISIIDGEKEASIIASSDLKYFLKTSTNVMYIDVGGGSTEFTIFSDGVQVASQSFRNGTVRLLNDMVTKAVWKDMEIWLKENTKDLKDLVVVGSGGNINKIFKMSSKAQDKPLTYSYLVQQYNRLREMTYDERISELGLNPDRADVIIPALRIYSNAMKWSNAKQIYVPKIGVSDGIVKAIYYDNVKLDYQTI</sequence>
<protein>
    <submittedName>
        <fullName evidence="2">Exopolyphosphatase</fullName>
    </submittedName>
</protein>
<evidence type="ECO:0000313" key="2">
    <source>
        <dbReference type="EMBL" id="MTH30233.1"/>
    </source>
</evidence>
<reference evidence="2 3" key="1">
    <citation type="journal article" date="2006" name="Int. J. Syst. Evol. Microbiol.">
        <title>Myroides pelagicus sp. nov., isolated from seawater in Thailand.</title>
        <authorList>
            <person name="Yoon J."/>
            <person name="Maneerat S."/>
            <person name="Kawai F."/>
            <person name="Yokota A."/>
        </authorList>
    </citation>
    <scope>NUCLEOTIDE SEQUENCE [LARGE SCALE GENOMIC DNA]</scope>
    <source>
        <strain evidence="2 3">SM1T</strain>
    </source>
</reference>
<dbReference type="SUPFAM" id="SSF53067">
    <property type="entry name" value="Actin-like ATPase domain"/>
    <property type="match status" value="2"/>
</dbReference>
<dbReference type="InterPro" id="IPR043129">
    <property type="entry name" value="ATPase_NBD"/>
</dbReference>
<dbReference type="CDD" id="cd24006">
    <property type="entry name" value="ASKHA_NBD_PPX_GppA"/>
    <property type="match status" value="1"/>
</dbReference>
<dbReference type="OrthoDB" id="9814545at2"/>
<evidence type="ECO:0000259" key="1">
    <source>
        <dbReference type="Pfam" id="PF02541"/>
    </source>
</evidence>
<dbReference type="Gene3D" id="3.30.420.150">
    <property type="entry name" value="Exopolyphosphatase. Domain 2"/>
    <property type="match status" value="1"/>
</dbReference>
<dbReference type="GO" id="GO:0016462">
    <property type="term" value="F:pyrophosphatase activity"/>
    <property type="evidence" value="ECO:0007669"/>
    <property type="project" value="TreeGrafter"/>
</dbReference>
<dbReference type="Proteomes" id="UP000488936">
    <property type="component" value="Unassembled WGS sequence"/>
</dbReference>
<dbReference type="InterPro" id="IPR003695">
    <property type="entry name" value="Ppx_GppA_N"/>
</dbReference>
<name>A0A7K1GPA0_9FLAO</name>
<dbReference type="EMBL" id="WMJY01000021">
    <property type="protein sequence ID" value="MTH30233.1"/>
    <property type="molecule type" value="Genomic_DNA"/>
</dbReference>
<accession>A0A7K1GPA0</accession>
<dbReference type="PANTHER" id="PTHR30005:SF0">
    <property type="entry name" value="RETROGRADE REGULATION PROTEIN 2"/>
    <property type="match status" value="1"/>
</dbReference>
<feature type="domain" description="Ppx/GppA phosphatase N-terminal" evidence="1">
    <location>
        <begin position="41"/>
        <end position="288"/>
    </location>
</feature>
<proteinExistence type="predicted"/>
<gene>
    <name evidence="2" type="ORF">GJV77_10025</name>
</gene>
<dbReference type="RefSeq" id="WP_155036218.1">
    <property type="nucleotide sequence ID" value="NZ_JBHTIG010000010.1"/>
</dbReference>
<dbReference type="Gene3D" id="3.30.420.40">
    <property type="match status" value="1"/>
</dbReference>
<evidence type="ECO:0000313" key="3">
    <source>
        <dbReference type="Proteomes" id="UP000488936"/>
    </source>
</evidence>